<dbReference type="Proteomes" id="UP001227964">
    <property type="component" value="Unassembled WGS sequence"/>
</dbReference>
<keyword evidence="1" id="KW-0472">Membrane</keyword>
<feature type="transmembrane region" description="Helical" evidence="1">
    <location>
        <begin position="6"/>
        <end position="36"/>
    </location>
</feature>
<keyword evidence="1" id="KW-0812">Transmembrane</keyword>
<dbReference type="RefSeq" id="WP_285393874.1">
    <property type="nucleotide sequence ID" value="NZ_JASSVS010000020.1"/>
</dbReference>
<comment type="caution">
    <text evidence="2">The sequence shown here is derived from an EMBL/GenBank/DDBJ whole genome shotgun (WGS) entry which is preliminary data.</text>
</comment>
<proteinExistence type="predicted"/>
<evidence type="ECO:0000313" key="3">
    <source>
        <dbReference type="Proteomes" id="UP001227964"/>
    </source>
</evidence>
<organism evidence="2 3">
    <name type="scientific">Marinobacter azerbaijanicus</name>
    <dbReference type="NCBI Taxonomy" id="3050455"/>
    <lineage>
        <taxon>Bacteria</taxon>
        <taxon>Pseudomonadati</taxon>
        <taxon>Pseudomonadota</taxon>
        <taxon>Gammaproteobacteria</taxon>
        <taxon>Pseudomonadales</taxon>
        <taxon>Marinobacteraceae</taxon>
        <taxon>Marinobacter</taxon>
    </lineage>
</organism>
<gene>
    <name evidence="2" type="ORF">QPM17_22085</name>
</gene>
<reference evidence="2 3" key="1">
    <citation type="submission" date="2023-06" db="EMBL/GenBank/DDBJ databases">
        <title>Marinobacter azerbaijanicus a moderately halophilic, isolated from Urmia Lake in Azerbaijan region of Iran.</title>
        <authorList>
            <person name="Sanchez-Porro C."/>
            <person name="Aghdam E.M."/>
            <person name="Saheb S.M."/>
            <person name="Tarhriz V."/>
            <person name="Kazemi E."/>
            <person name="Ammozegar M.A."/>
            <person name="Ventosa A."/>
            <person name="Hejazi M.S."/>
        </authorList>
    </citation>
    <scope>NUCLEOTIDE SEQUENCE [LARGE SCALE GENOMIC DNA]</scope>
    <source>
        <strain evidence="2 3">TBZ242</strain>
    </source>
</reference>
<protein>
    <submittedName>
        <fullName evidence="2">Uncharacterized protein</fullName>
    </submittedName>
</protein>
<keyword evidence="1" id="KW-1133">Transmembrane helix</keyword>
<dbReference type="EMBL" id="JASSVS010000020">
    <property type="protein sequence ID" value="MDL0433834.1"/>
    <property type="molecule type" value="Genomic_DNA"/>
</dbReference>
<sequence length="84" mass="9526">MIIEISIVALVLLKLIGVIEISWTLTVIFAVVLTIVEINSVVQRKRLEALVYKLASAVDKKVDDLEFDIEQSERHLRDRANHDG</sequence>
<keyword evidence="3" id="KW-1185">Reference proteome</keyword>
<evidence type="ECO:0000313" key="2">
    <source>
        <dbReference type="EMBL" id="MDL0433834.1"/>
    </source>
</evidence>
<accession>A0ABT7II28</accession>
<name>A0ABT7II28_9GAMM</name>
<evidence type="ECO:0000256" key="1">
    <source>
        <dbReference type="SAM" id="Phobius"/>
    </source>
</evidence>